<dbReference type="PROSITE" id="PS00108">
    <property type="entry name" value="PROTEIN_KINASE_ST"/>
    <property type="match status" value="1"/>
</dbReference>
<dbReference type="InterPro" id="IPR010926">
    <property type="entry name" value="Myosin_TH1"/>
</dbReference>
<dbReference type="Gene3D" id="3.30.200.20">
    <property type="entry name" value="Phosphorylase Kinase, domain 1"/>
    <property type="match status" value="1"/>
</dbReference>
<dbReference type="Proteomes" id="UP000322899">
    <property type="component" value="Unassembled WGS sequence"/>
</dbReference>
<dbReference type="PROSITE" id="PS51757">
    <property type="entry name" value="TH1"/>
    <property type="match status" value="1"/>
</dbReference>
<evidence type="ECO:0000313" key="18">
    <source>
        <dbReference type="Proteomes" id="UP000324907"/>
    </source>
</evidence>
<dbReference type="EMBL" id="VLTO01000027">
    <property type="protein sequence ID" value="KAA0174008.1"/>
    <property type="molecule type" value="Genomic_DNA"/>
</dbReference>
<feature type="compositionally biased region" description="Acidic residues" evidence="11">
    <location>
        <begin position="223"/>
        <end position="233"/>
    </location>
</feature>
<evidence type="ECO:0000259" key="12">
    <source>
        <dbReference type="PROSITE" id="PS50011"/>
    </source>
</evidence>
<dbReference type="SMART" id="SM00133">
    <property type="entry name" value="S_TK_X"/>
    <property type="match status" value="1"/>
</dbReference>
<sequence>MAAAATRRGADMLGLQDSLPVQNIIDAEGSGPEDVLYSSHIDKINRKGKTQKRVLLVTNRAMYNIMPSLSVCKRRIPLQLVTAVTLSSVSNQFILHVPSEYDYHYSDAAKEAIMETVRDAKFAAALGDLEVRHVSDASLDALCTTRVQARAARAAGVARPVGGGGEGGARALSSSSVGKRGERGEPATRGGASEGSAAAGAAAASGAGASAAAAGGDLRTIREEDEDEDEDGDGAVKRAASGGSAEPVTEGWSKRETSVRLSDFDLLRVIGRGSFGKVMLVRRKGQSEVLAMKILSKAMVVKRNQLEHTRAERAILESIDHPFLVRLRYAFQTPTKLYMVMPFLRGGELFFHLRKAKRFTEAQARFFAAEIALGIGHLHSKGIVYRDLKPENILLDDHGHVSLTDFGLAKALTKPGEKTETFCGTPEYLAPEVICDEAHDKEVDWWALGILTYEMMHGLPPFFSSNVQDMYDKIESSPVPFPDHFSGNAMDFINKILAKDPRRRLGSGDADVESIKAHPFFESLDWAKLEAKELPSPFKPIVRGAADTSNFDKEFTSEPVVDSVVPDTGLSMGAGNKFEGFTFVDSGAMATSH</sequence>
<dbReference type="Pfam" id="PF00433">
    <property type="entry name" value="Pkinase_C"/>
    <property type="match status" value="1"/>
</dbReference>
<dbReference type="InterPro" id="IPR000961">
    <property type="entry name" value="AGC-kinase_C"/>
</dbReference>
<dbReference type="InterPro" id="IPR017892">
    <property type="entry name" value="Pkinase_C"/>
</dbReference>
<evidence type="ECO:0000313" key="15">
    <source>
        <dbReference type="EMBL" id="KAA0163066.1"/>
    </source>
</evidence>
<dbReference type="InterPro" id="IPR011009">
    <property type="entry name" value="Kinase-like_dom_sf"/>
</dbReference>
<name>A0A5A8DCB7_CAFRO</name>
<accession>A0A5A8DCB7</accession>
<dbReference type="GO" id="GO:0016459">
    <property type="term" value="C:myosin complex"/>
    <property type="evidence" value="ECO:0007669"/>
    <property type="project" value="InterPro"/>
</dbReference>
<organism evidence="15 18">
    <name type="scientific">Cafeteria roenbergensis</name>
    <name type="common">Marine flagellate</name>
    <dbReference type="NCBI Taxonomy" id="33653"/>
    <lineage>
        <taxon>Eukaryota</taxon>
        <taxon>Sar</taxon>
        <taxon>Stramenopiles</taxon>
        <taxon>Bigyra</taxon>
        <taxon>Opalozoa</taxon>
        <taxon>Bicosoecida</taxon>
        <taxon>Cafeteriaceae</taxon>
        <taxon>Cafeteria</taxon>
    </lineage>
</organism>
<evidence type="ECO:0000256" key="4">
    <source>
        <dbReference type="ARBA" id="ARBA00022679"/>
    </source>
</evidence>
<evidence type="ECO:0000256" key="3">
    <source>
        <dbReference type="ARBA" id="ARBA00022553"/>
    </source>
</evidence>
<dbReference type="OrthoDB" id="63267at2759"/>
<evidence type="ECO:0000256" key="9">
    <source>
        <dbReference type="ARBA" id="ARBA00048679"/>
    </source>
</evidence>
<dbReference type="FunFam" id="3.30.200.20:FF:000048">
    <property type="entry name" value="Non-specific serine/threonine protein kinase"/>
    <property type="match status" value="1"/>
</dbReference>
<feature type="compositionally biased region" description="Low complexity" evidence="11">
    <location>
        <begin position="190"/>
        <end position="199"/>
    </location>
</feature>
<dbReference type="EMBL" id="VLTL01000072">
    <property type="protein sequence ID" value="KAA0163066.1"/>
    <property type="molecule type" value="Genomic_DNA"/>
</dbReference>
<evidence type="ECO:0000256" key="7">
    <source>
        <dbReference type="ARBA" id="ARBA00022840"/>
    </source>
</evidence>
<dbReference type="Proteomes" id="UP000324907">
    <property type="component" value="Unassembled WGS sequence"/>
</dbReference>
<protein>
    <recommendedName>
        <fullName evidence="1">non-specific serine/threonine protein kinase</fullName>
        <ecNumber evidence="1">2.7.11.1</ecNumber>
    </recommendedName>
</protein>
<dbReference type="FunFam" id="1.10.510.10:FF:000008">
    <property type="entry name" value="Non-specific serine/threonine protein kinase"/>
    <property type="match status" value="1"/>
</dbReference>
<dbReference type="GO" id="GO:0004674">
    <property type="term" value="F:protein serine/threonine kinase activity"/>
    <property type="evidence" value="ECO:0007669"/>
    <property type="project" value="UniProtKB-KW"/>
</dbReference>
<keyword evidence="7 10" id="KW-0067">ATP-binding</keyword>
<dbReference type="GO" id="GO:0005524">
    <property type="term" value="F:ATP binding"/>
    <property type="evidence" value="ECO:0007669"/>
    <property type="project" value="UniProtKB-UniRule"/>
</dbReference>
<evidence type="ECO:0000313" key="16">
    <source>
        <dbReference type="EMBL" id="KAA0174008.1"/>
    </source>
</evidence>
<feature type="domain" description="AGC-kinase C-terminal" evidence="13">
    <location>
        <begin position="522"/>
        <end position="593"/>
    </location>
</feature>
<evidence type="ECO:0000256" key="1">
    <source>
        <dbReference type="ARBA" id="ARBA00012513"/>
    </source>
</evidence>
<evidence type="ECO:0000256" key="8">
    <source>
        <dbReference type="ARBA" id="ARBA00047899"/>
    </source>
</evidence>
<feature type="region of interest" description="Disordered" evidence="11">
    <location>
        <begin position="223"/>
        <end position="254"/>
    </location>
</feature>
<dbReference type="Pfam" id="PF06017">
    <property type="entry name" value="Myosin_TH1"/>
    <property type="match status" value="1"/>
</dbReference>
<comment type="catalytic activity">
    <reaction evidence="9">
        <text>L-seryl-[protein] + ATP = O-phospho-L-seryl-[protein] + ADP + H(+)</text>
        <dbReference type="Rhea" id="RHEA:17989"/>
        <dbReference type="Rhea" id="RHEA-COMP:9863"/>
        <dbReference type="Rhea" id="RHEA-COMP:11604"/>
        <dbReference type="ChEBI" id="CHEBI:15378"/>
        <dbReference type="ChEBI" id="CHEBI:29999"/>
        <dbReference type="ChEBI" id="CHEBI:30616"/>
        <dbReference type="ChEBI" id="CHEBI:83421"/>
        <dbReference type="ChEBI" id="CHEBI:456216"/>
        <dbReference type="EC" id="2.7.11.1"/>
    </reaction>
</comment>
<comment type="caution">
    <text evidence="15">The sequence shown here is derived from an EMBL/GenBank/DDBJ whole genome shotgun (WGS) entry which is preliminary data.</text>
</comment>
<comment type="catalytic activity">
    <reaction evidence="8">
        <text>L-threonyl-[protein] + ATP = O-phospho-L-threonyl-[protein] + ADP + H(+)</text>
        <dbReference type="Rhea" id="RHEA:46608"/>
        <dbReference type="Rhea" id="RHEA-COMP:11060"/>
        <dbReference type="Rhea" id="RHEA-COMP:11605"/>
        <dbReference type="ChEBI" id="CHEBI:15378"/>
        <dbReference type="ChEBI" id="CHEBI:30013"/>
        <dbReference type="ChEBI" id="CHEBI:30616"/>
        <dbReference type="ChEBI" id="CHEBI:61977"/>
        <dbReference type="ChEBI" id="CHEBI:456216"/>
        <dbReference type="EC" id="2.7.11.1"/>
    </reaction>
</comment>
<evidence type="ECO:0000256" key="6">
    <source>
        <dbReference type="ARBA" id="ARBA00022777"/>
    </source>
</evidence>
<proteinExistence type="predicted"/>
<evidence type="ECO:0000256" key="5">
    <source>
        <dbReference type="ARBA" id="ARBA00022741"/>
    </source>
</evidence>
<gene>
    <name evidence="16" type="ORF">FNF27_04569</name>
    <name evidence="15" type="ORF">FNF28_04456</name>
</gene>
<keyword evidence="4" id="KW-0808">Transferase</keyword>
<dbReference type="AlphaFoldDB" id="A0A5A8DCB7"/>
<evidence type="ECO:0000259" key="14">
    <source>
        <dbReference type="PROSITE" id="PS51757"/>
    </source>
</evidence>
<dbReference type="PROSITE" id="PS50011">
    <property type="entry name" value="PROTEIN_KINASE_DOM"/>
    <property type="match status" value="1"/>
</dbReference>
<feature type="binding site" evidence="10">
    <location>
        <position position="302"/>
    </location>
    <ligand>
        <name>ATP</name>
        <dbReference type="ChEBI" id="CHEBI:30616"/>
    </ligand>
</feature>
<dbReference type="SMART" id="SM00220">
    <property type="entry name" value="S_TKc"/>
    <property type="match status" value="1"/>
</dbReference>
<dbReference type="EC" id="2.7.11.1" evidence="1"/>
<keyword evidence="6" id="KW-0418">Kinase</keyword>
<dbReference type="InterPro" id="IPR008271">
    <property type="entry name" value="Ser/Thr_kinase_AS"/>
</dbReference>
<feature type="domain" description="Protein kinase" evidence="12">
    <location>
        <begin position="264"/>
        <end position="521"/>
    </location>
</feature>
<dbReference type="InterPro" id="IPR000719">
    <property type="entry name" value="Prot_kinase_dom"/>
</dbReference>
<evidence type="ECO:0000313" key="17">
    <source>
        <dbReference type="Proteomes" id="UP000322899"/>
    </source>
</evidence>
<dbReference type="PROSITE" id="PS00107">
    <property type="entry name" value="PROTEIN_KINASE_ATP"/>
    <property type="match status" value="1"/>
</dbReference>
<dbReference type="GO" id="GO:0003774">
    <property type="term" value="F:cytoskeletal motor activity"/>
    <property type="evidence" value="ECO:0007669"/>
    <property type="project" value="InterPro"/>
</dbReference>
<feature type="domain" description="TH1" evidence="14">
    <location>
        <begin position="1"/>
        <end position="192"/>
    </location>
</feature>
<reference evidence="17 18" key="1">
    <citation type="submission" date="2019-07" db="EMBL/GenBank/DDBJ databases">
        <title>Genomes of Cafeteria roenbergensis.</title>
        <authorList>
            <person name="Fischer M.G."/>
            <person name="Hackl T."/>
            <person name="Roman M."/>
        </authorList>
    </citation>
    <scope>NUCLEOTIDE SEQUENCE [LARGE SCALE GENOMIC DNA]</scope>
    <source>
        <strain evidence="16 17">E4-10P</strain>
        <strain evidence="15 18">RCC970-E3</strain>
    </source>
</reference>
<keyword evidence="3" id="KW-0597">Phosphoprotein</keyword>
<dbReference type="Pfam" id="PF00069">
    <property type="entry name" value="Pkinase"/>
    <property type="match status" value="1"/>
</dbReference>
<keyword evidence="2" id="KW-0723">Serine/threonine-protein kinase</keyword>
<evidence type="ECO:0000256" key="11">
    <source>
        <dbReference type="SAM" id="MobiDB-lite"/>
    </source>
</evidence>
<dbReference type="SUPFAM" id="SSF56112">
    <property type="entry name" value="Protein kinase-like (PK-like)"/>
    <property type="match status" value="1"/>
</dbReference>
<dbReference type="Gene3D" id="1.10.510.10">
    <property type="entry name" value="Transferase(Phosphotransferase) domain 1"/>
    <property type="match status" value="1"/>
</dbReference>
<feature type="region of interest" description="Disordered" evidence="11">
    <location>
        <begin position="155"/>
        <end position="199"/>
    </location>
</feature>
<keyword evidence="5 10" id="KW-0547">Nucleotide-binding</keyword>
<dbReference type="PROSITE" id="PS51285">
    <property type="entry name" value="AGC_KINASE_CTER"/>
    <property type="match status" value="1"/>
</dbReference>
<dbReference type="InterPro" id="IPR017441">
    <property type="entry name" value="Protein_kinase_ATP_BS"/>
</dbReference>
<dbReference type="PANTHER" id="PTHR24351">
    <property type="entry name" value="RIBOSOMAL PROTEIN S6 KINASE"/>
    <property type="match status" value="1"/>
</dbReference>
<evidence type="ECO:0000256" key="2">
    <source>
        <dbReference type="ARBA" id="ARBA00022527"/>
    </source>
</evidence>
<evidence type="ECO:0000259" key="13">
    <source>
        <dbReference type="PROSITE" id="PS51285"/>
    </source>
</evidence>
<evidence type="ECO:0000256" key="10">
    <source>
        <dbReference type="PROSITE-ProRule" id="PRU10141"/>
    </source>
</evidence>